<name>A0A0S4V8F7_RALSL</name>
<evidence type="ECO:0000313" key="2">
    <source>
        <dbReference type="EMBL" id="CUV30486.1"/>
    </source>
</evidence>
<keyword evidence="1" id="KW-0175">Coiled coil</keyword>
<dbReference type="EMBL" id="LN899824">
    <property type="protein sequence ID" value="CUV30486.1"/>
    <property type="molecule type" value="Genomic_DNA"/>
</dbReference>
<gene>
    <name evidence="2" type="ORF">RUN1985_v1_640061</name>
</gene>
<accession>A0A0S4V8F7</accession>
<sequence length="239" mass="26514">MEQQNTAQWPAALQAALTEYQSVRGKFEAARDAADRITADIQKHNAAADAAEAEAQQVREEAAKLMRSATTTPNDLRELKAKERAAYSMAEDYRAIIAEFKQADEDATLNVGMSKREEGLEYSCLLTTYADTLMKEAAAFVAPLCRAIEVQRRAYESEVSPAGKAHWEHFHKSATDAALARMFDVIRAGFSTFEFDRASDAVLQAAQRPAGLSRFKTMSVATKHYLETLRRLAAERNAT</sequence>
<protein>
    <submittedName>
        <fullName evidence="2">Uncharacterized protein</fullName>
    </submittedName>
</protein>
<dbReference type="AlphaFoldDB" id="A0A0S4V8F7"/>
<feature type="coiled-coil region" evidence="1">
    <location>
        <begin position="34"/>
        <end position="68"/>
    </location>
</feature>
<organism evidence="2">
    <name type="scientific">Ralstonia solanacearum</name>
    <name type="common">Pseudomonas solanacearum</name>
    <dbReference type="NCBI Taxonomy" id="305"/>
    <lineage>
        <taxon>Bacteria</taxon>
        <taxon>Pseudomonadati</taxon>
        <taxon>Pseudomonadota</taxon>
        <taxon>Betaproteobacteria</taxon>
        <taxon>Burkholderiales</taxon>
        <taxon>Burkholderiaceae</taxon>
        <taxon>Ralstonia</taxon>
        <taxon>Ralstonia solanacearum species complex</taxon>
    </lineage>
</organism>
<reference evidence="2" key="1">
    <citation type="submission" date="2015-10" db="EMBL/GenBank/DDBJ databases">
        <authorList>
            <person name="Gilbert D.G."/>
        </authorList>
    </citation>
    <scope>NUCLEOTIDE SEQUENCE</scope>
    <source>
        <strain evidence="2">Phyl III-seqv23</strain>
    </source>
</reference>
<proteinExistence type="predicted"/>
<evidence type="ECO:0000256" key="1">
    <source>
        <dbReference type="SAM" id="Coils"/>
    </source>
</evidence>